<dbReference type="PANTHER" id="PTHR33927">
    <property type="entry name" value="TRANSMEMBRANE PROTEIN"/>
    <property type="match status" value="1"/>
</dbReference>
<feature type="transmembrane region" description="Helical" evidence="1">
    <location>
        <begin position="190"/>
        <end position="213"/>
    </location>
</feature>
<dbReference type="InterPro" id="IPR052979">
    <property type="entry name" value="Adenylate-forming_domain"/>
</dbReference>
<organism evidence="2 3">
    <name type="scientific">Serendipita vermifera MAFF 305830</name>
    <dbReference type="NCBI Taxonomy" id="933852"/>
    <lineage>
        <taxon>Eukaryota</taxon>
        <taxon>Fungi</taxon>
        <taxon>Dikarya</taxon>
        <taxon>Basidiomycota</taxon>
        <taxon>Agaricomycotina</taxon>
        <taxon>Agaricomycetes</taxon>
        <taxon>Sebacinales</taxon>
        <taxon>Serendipitaceae</taxon>
        <taxon>Serendipita</taxon>
    </lineage>
</organism>
<evidence type="ECO:0000313" key="2">
    <source>
        <dbReference type="EMBL" id="KIM29823.1"/>
    </source>
</evidence>
<keyword evidence="1" id="KW-1133">Transmembrane helix</keyword>
<feature type="transmembrane region" description="Helical" evidence="1">
    <location>
        <begin position="159"/>
        <end position="178"/>
    </location>
</feature>
<dbReference type="PANTHER" id="PTHR33927:SF1">
    <property type="entry name" value="TRANSMEMBRANE PROTEIN"/>
    <property type="match status" value="1"/>
</dbReference>
<sequence>MYTKYGPAEHPSLSTESNTPTAISSLVSLAETPTNAEKGHPTDSFAHYEIPILPVGVKSALSSPVGQITKFRVWYNPYRQLFTLILIANSVCVLLASLGHFPHADMNASAFALGNILTAVSVRNELFLRGLFCLCVTLFQKWTPLWFRIALTAFLQHLGGIHSGAATSSLIWLIYALIRSLQSPNTTHVVVLAMSVTVTFFIAIVILSALPFIRERHHNVFEHHHRFAGWGGLVFTWVFVVLGCMQVPSTRADGGNVEWKWDASALVRAQQFWFALFITILIFVPWFTVRKVQVEITTPSPRVALIKFQCGIQQGLFGRISRDPLREYHGFGIISEGIESGCHYMVVGVQGDWTRGIVSDPPTHLYTREMKFSGLPYLSSLYKKGIMICTGSGIGAVLSTCIQLDTWFLIWIGAGLEETFGRELMGIVERQLIHDEAGRCILFDTKKEGRRPDTVQMLKDVYAGFEAEDRLYDSSSSLVIIITSNPAGNAELMQACRENGMHSFGPLWDS</sequence>
<evidence type="ECO:0000313" key="3">
    <source>
        <dbReference type="Proteomes" id="UP000054097"/>
    </source>
</evidence>
<feature type="transmembrane region" description="Helical" evidence="1">
    <location>
        <begin position="269"/>
        <end position="289"/>
    </location>
</feature>
<dbReference type="STRING" id="933852.A0A0C2WUH6"/>
<feature type="transmembrane region" description="Helical" evidence="1">
    <location>
        <begin position="225"/>
        <end position="249"/>
    </location>
</feature>
<dbReference type="OrthoDB" id="3142841at2759"/>
<evidence type="ECO:0000256" key="1">
    <source>
        <dbReference type="SAM" id="Phobius"/>
    </source>
</evidence>
<reference evidence="3" key="2">
    <citation type="submission" date="2015-01" db="EMBL/GenBank/DDBJ databases">
        <title>Evolutionary Origins and Diversification of the Mycorrhizal Mutualists.</title>
        <authorList>
            <consortium name="DOE Joint Genome Institute"/>
            <consortium name="Mycorrhizal Genomics Consortium"/>
            <person name="Kohler A."/>
            <person name="Kuo A."/>
            <person name="Nagy L.G."/>
            <person name="Floudas D."/>
            <person name="Copeland A."/>
            <person name="Barry K.W."/>
            <person name="Cichocki N."/>
            <person name="Veneault-Fourrey C."/>
            <person name="LaButti K."/>
            <person name="Lindquist E.A."/>
            <person name="Lipzen A."/>
            <person name="Lundell T."/>
            <person name="Morin E."/>
            <person name="Murat C."/>
            <person name="Riley R."/>
            <person name="Ohm R."/>
            <person name="Sun H."/>
            <person name="Tunlid A."/>
            <person name="Henrissat B."/>
            <person name="Grigoriev I.V."/>
            <person name="Hibbett D.S."/>
            <person name="Martin F."/>
        </authorList>
    </citation>
    <scope>NUCLEOTIDE SEQUENCE [LARGE SCALE GENOMIC DNA]</scope>
    <source>
        <strain evidence="3">MAFF 305830</strain>
    </source>
</reference>
<dbReference type="AlphaFoldDB" id="A0A0C2WUH6"/>
<dbReference type="HOGENOM" id="CLU_005562_0_1_1"/>
<keyword evidence="1" id="KW-0472">Membrane</keyword>
<dbReference type="Proteomes" id="UP000054097">
    <property type="component" value="Unassembled WGS sequence"/>
</dbReference>
<dbReference type="EMBL" id="KN824287">
    <property type="protein sequence ID" value="KIM29823.1"/>
    <property type="molecule type" value="Genomic_DNA"/>
</dbReference>
<gene>
    <name evidence="2" type="ORF">M408DRAFT_67200</name>
</gene>
<keyword evidence="1" id="KW-0812">Transmembrane</keyword>
<keyword evidence="3" id="KW-1185">Reference proteome</keyword>
<feature type="transmembrane region" description="Helical" evidence="1">
    <location>
        <begin position="81"/>
        <end position="101"/>
    </location>
</feature>
<reference evidence="2 3" key="1">
    <citation type="submission" date="2014-04" db="EMBL/GenBank/DDBJ databases">
        <authorList>
            <consortium name="DOE Joint Genome Institute"/>
            <person name="Kuo A."/>
            <person name="Zuccaro A."/>
            <person name="Kohler A."/>
            <person name="Nagy L.G."/>
            <person name="Floudas D."/>
            <person name="Copeland A."/>
            <person name="Barry K.W."/>
            <person name="Cichocki N."/>
            <person name="Veneault-Fourrey C."/>
            <person name="LaButti K."/>
            <person name="Lindquist E.A."/>
            <person name="Lipzen A."/>
            <person name="Lundell T."/>
            <person name="Morin E."/>
            <person name="Murat C."/>
            <person name="Sun H."/>
            <person name="Tunlid A."/>
            <person name="Henrissat B."/>
            <person name="Grigoriev I.V."/>
            <person name="Hibbett D.S."/>
            <person name="Martin F."/>
            <person name="Nordberg H.P."/>
            <person name="Cantor M.N."/>
            <person name="Hua S.X."/>
        </authorList>
    </citation>
    <scope>NUCLEOTIDE SEQUENCE [LARGE SCALE GENOMIC DNA]</scope>
    <source>
        <strain evidence="2 3">MAFF 305830</strain>
    </source>
</reference>
<name>A0A0C2WUH6_SERVB</name>
<proteinExistence type="predicted"/>
<protein>
    <submittedName>
        <fullName evidence="2">Uncharacterized protein</fullName>
    </submittedName>
</protein>
<accession>A0A0C2WUH6</accession>